<proteinExistence type="predicted"/>
<evidence type="ECO:0000259" key="4">
    <source>
        <dbReference type="PROSITE" id="PS01124"/>
    </source>
</evidence>
<dbReference type="InterPro" id="IPR020449">
    <property type="entry name" value="Tscrpt_reg_AraC-type_HTH"/>
</dbReference>
<dbReference type="InterPro" id="IPR018060">
    <property type="entry name" value="HTH_AraC"/>
</dbReference>
<dbReference type="RefSeq" id="WP_425560391.1">
    <property type="nucleotide sequence ID" value="NZ_BAAALT010000053.1"/>
</dbReference>
<dbReference type="InterPro" id="IPR050204">
    <property type="entry name" value="AraC_XylS_family_regulators"/>
</dbReference>
<comment type="caution">
    <text evidence="5">The sequence shown here is derived from an EMBL/GenBank/DDBJ whole genome shotgun (WGS) entry which is preliminary data.</text>
</comment>
<evidence type="ECO:0000256" key="2">
    <source>
        <dbReference type="ARBA" id="ARBA00023125"/>
    </source>
</evidence>
<dbReference type="InterPro" id="IPR009057">
    <property type="entry name" value="Homeodomain-like_sf"/>
</dbReference>
<evidence type="ECO:0000256" key="1">
    <source>
        <dbReference type="ARBA" id="ARBA00023015"/>
    </source>
</evidence>
<evidence type="ECO:0000256" key="3">
    <source>
        <dbReference type="ARBA" id="ARBA00023163"/>
    </source>
</evidence>
<feature type="domain" description="HTH araC/xylS-type" evidence="4">
    <location>
        <begin position="11"/>
        <end position="109"/>
    </location>
</feature>
<dbReference type="InterPro" id="IPR018062">
    <property type="entry name" value="HTH_AraC-typ_CS"/>
</dbReference>
<protein>
    <submittedName>
        <fullName evidence="5">AraC family transcriptional regulator</fullName>
    </submittedName>
</protein>
<organism evidence="5 6">
    <name type="scientific">Luedemannella flava</name>
    <dbReference type="NCBI Taxonomy" id="349316"/>
    <lineage>
        <taxon>Bacteria</taxon>
        <taxon>Bacillati</taxon>
        <taxon>Actinomycetota</taxon>
        <taxon>Actinomycetes</taxon>
        <taxon>Micromonosporales</taxon>
        <taxon>Micromonosporaceae</taxon>
        <taxon>Luedemannella</taxon>
    </lineage>
</organism>
<keyword evidence="2" id="KW-0238">DNA-binding</keyword>
<evidence type="ECO:0000313" key="5">
    <source>
        <dbReference type="EMBL" id="GAA1798614.1"/>
    </source>
</evidence>
<evidence type="ECO:0000313" key="6">
    <source>
        <dbReference type="Proteomes" id="UP001500218"/>
    </source>
</evidence>
<keyword evidence="3" id="KW-0804">Transcription</keyword>
<name>A0ABP4XYP6_9ACTN</name>
<gene>
    <name evidence="5" type="ORF">GCM10009682_20250</name>
</gene>
<sequence>MGNAAMDNAIGQAILAMSDRLHEPVTVSELARVASFSKFHFSRLFQRSTGVPPGRFLSAMRLQEAKRLLVTTSMRVADISSRVGYASVGTFTTTFTSTVGISPTRFRDLGGHVPLAGQSEPAPTDSTLVAVVHPPAEEVTGITFVGVFADGWPTAGPVSSTILDAPGPCRFVGVPHGEWWVVCAFTTVLRWRGQAAGDLLARTSMVATHGPYEVNARARFVVADVKAESIRTADDAIVSALAHATGG</sequence>
<keyword evidence="1" id="KW-0805">Transcription regulation</keyword>
<dbReference type="Gene3D" id="1.10.10.60">
    <property type="entry name" value="Homeodomain-like"/>
    <property type="match status" value="2"/>
</dbReference>
<dbReference type="PROSITE" id="PS00041">
    <property type="entry name" value="HTH_ARAC_FAMILY_1"/>
    <property type="match status" value="1"/>
</dbReference>
<dbReference type="PROSITE" id="PS01124">
    <property type="entry name" value="HTH_ARAC_FAMILY_2"/>
    <property type="match status" value="1"/>
</dbReference>
<dbReference type="SUPFAM" id="SSF46689">
    <property type="entry name" value="Homeodomain-like"/>
    <property type="match status" value="2"/>
</dbReference>
<dbReference type="PRINTS" id="PR00032">
    <property type="entry name" value="HTHARAC"/>
</dbReference>
<dbReference type="Proteomes" id="UP001500218">
    <property type="component" value="Unassembled WGS sequence"/>
</dbReference>
<accession>A0ABP4XYP6</accession>
<dbReference type="Pfam" id="PF12833">
    <property type="entry name" value="HTH_18"/>
    <property type="match status" value="1"/>
</dbReference>
<keyword evidence="6" id="KW-1185">Reference proteome</keyword>
<dbReference type="SMART" id="SM00342">
    <property type="entry name" value="HTH_ARAC"/>
    <property type="match status" value="1"/>
</dbReference>
<dbReference type="EMBL" id="BAAALT010000053">
    <property type="protein sequence ID" value="GAA1798614.1"/>
    <property type="molecule type" value="Genomic_DNA"/>
</dbReference>
<dbReference type="PANTHER" id="PTHR46796">
    <property type="entry name" value="HTH-TYPE TRANSCRIPTIONAL ACTIVATOR RHAS-RELATED"/>
    <property type="match status" value="1"/>
</dbReference>
<reference evidence="6" key="1">
    <citation type="journal article" date="2019" name="Int. J. Syst. Evol. Microbiol.">
        <title>The Global Catalogue of Microorganisms (GCM) 10K type strain sequencing project: providing services to taxonomists for standard genome sequencing and annotation.</title>
        <authorList>
            <consortium name="The Broad Institute Genomics Platform"/>
            <consortium name="The Broad Institute Genome Sequencing Center for Infectious Disease"/>
            <person name="Wu L."/>
            <person name="Ma J."/>
        </authorList>
    </citation>
    <scope>NUCLEOTIDE SEQUENCE [LARGE SCALE GENOMIC DNA]</scope>
    <source>
        <strain evidence="6">JCM 13250</strain>
    </source>
</reference>